<protein>
    <recommendedName>
        <fullName evidence="9">PSI domain-containing protein</fullName>
    </recommendedName>
</protein>
<evidence type="ECO:0000256" key="1">
    <source>
        <dbReference type="ARBA" id="ARBA00004479"/>
    </source>
</evidence>
<evidence type="ECO:0000256" key="4">
    <source>
        <dbReference type="ARBA" id="ARBA00022989"/>
    </source>
</evidence>
<dbReference type="EMBL" id="GECZ01011398">
    <property type="protein sequence ID" value="JAS58371.1"/>
    <property type="molecule type" value="Transcribed_RNA"/>
</dbReference>
<evidence type="ECO:0000256" key="3">
    <source>
        <dbReference type="ARBA" id="ARBA00022729"/>
    </source>
</evidence>
<dbReference type="InterPro" id="IPR002165">
    <property type="entry name" value="Plexin_repeat"/>
</dbReference>
<evidence type="ECO:0000313" key="13">
    <source>
        <dbReference type="EMBL" id="JAS58371.1"/>
    </source>
</evidence>
<evidence type="ECO:0000259" key="9">
    <source>
        <dbReference type="SMART" id="SM00423"/>
    </source>
</evidence>
<keyword evidence="3" id="KW-0732">Signal</keyword>
<sequence>FPSKDQSDGLLGCCKVVLVSSSASWDITSRVVMALRILWISAVYSILWIILSCNEVSSSTRWSHPSLQYRLEDPLEEWPPHLSLLDADPHVERHRRYVPDSPLDEFSRHNRFLTNPNQQDNIPPSRQTKDIKFSDGKAGVVPQADLSDNSAARITPPPPPLSLTLPTLTSPQSTSANNSVIISADFGNGMTADVRPSVTPTDDDLAISKYTDEMIQSTMTQNNITVKQEDHHVYYNSTFLIDHNIGQSYWVDMTKRSDVKINNMLSRSHRRAATVKLSFDFPFYGHMVRNVTIATGGFLYTGEYVHSWLAATQYIAPLMANFDTSISNDSYIKYVDNGTAFTVQWEKVVLQDKPDSGEFTFQATLHASGDIVFVYQNVPVIIEKIQDDQHPVKVGLSDAYIIDRTIFFVRRKTIYEYHRVNFKKEDIKNWTVIYLSALPTCMQEKDCLSCISAQINFECKWCPSAGRCSTGMDRQRQNWLFNECDRTELMLPMQCDELMGQTEQHPSASAAAAAASPETDKPSEWRRTVTHAEGVEPGEMQDGGVRMGGSGYLGAAFILVLIAGVAIWTLYAYSNPHSYSGQILINYRPSQWRWRRGEARYTAATIHM</sequence>
<name>A0A1B6G7J8_9HEMI</name>
<feature type="region of interest" description="Disordered" evidence="7">
    <location>
        <begin position="506"/>
        <end position="526"/>
    </location>
</feature>
<dbReference type="SMART" id="SM00423">
    <property type="entry name" value="PSI"/>
    <property type="match status" value="1"/>
</dbReference>
<gene>
    <name evidence="10" type="ORF">g.43279</name>
    <name evidence="12" type="ORF">g.43282</name>
    <name evidence="11" type="ORF">g.43285</name>
    <name evidence="13" type="ORF">g.43289</name>
</gene>
<feature type="region of interest" description="Disordered" evidence="7">
    <location>
        <begin position="141"/>
        <end position="162"/>
    </location>
</feature>
<feature type="transmembrane region" description="Helical" evidence="8">
    <location>
        <begin position="551"/>
        <end position="573"/>
    </location>
</feature>
<evidence type="ECO:0000313" key="12">
    <source>
        <dbReference type="EMBL" id="JAS55433.1"/>
    </source>
</evidence>
<keyword evidence="6" id="KW-0325">Glycoprotein</keyword>
<comment type="subcellular location">
    <subcellularLocation>
        <location evidence="1">Membrane</location>
        <topology evidence="1">Single-pass type I membrane protein</topology>
    </subcellularLocation>
</comment>
<dbReference type="PANTHER" id="PTHR13055">
    <property type="entry name" value="TUMOR ENDOTHELIAL MARKER 7 RELATED"/>
    <property type="match status" value="1"/>
</dbReference>
<dbReference type="Pfam" id="PF01437">
    <property type="entry name" value="PSI"/>
    <property type="match status" value="1"/>
</dbReference>
<evidence type="ECO:0000256" key="8">
    <source>
        <dbReference type="SAM" id="Phobius"/>
    </source>
</evidence>
<evidence type="ECO:0000256" key="5">
    <source>
        <dbReference type="ARBA" id="ARBA00023136"/>
    </source>
</evidence>
<dbReference type="PANTHER" id="PTHR13055:SF12">
    <property type="entry name" value="LD40707P"/>
    <property type="match status" value="1"/>
</dbReference>
<keyword evidence="5 8" id="KW-0472">Membrane</keyword>
<feature type="domain" description="PSI" evidence="9">
    <location>
        <begin position="440"/>
        <end position="485"/>
    </location>
</feature>
<dbReference type="InterPro" id="IPR031152">
    <property type="entry name" value="PLXDC"/>
</dbReference>
<dbReference type="AlphaFoldDB" id="A0A1B6G7J8"/>
<evidence type="ECO:0000313" key="10">
    <source>
        <dbReference type="EMBL" id="JAS47607.1"/>
    </source>
</evidence>
<feature type="non-terminal residue" evidence="13">
    <location>
        <position position="1"/>
    </location>
</feature>
<evidence type="ECO:0000256" key="2">
    <source>
        <dbReference type="ARBA" id="ARBA00022692"/>
    </source>
</evidence>
<feature type="transmembrane region" description="Helical" evidence="8">
    <location>
        <begin position="31"/>
        <end position="51"/>
    </location>
</feature>
<keyword evidence="4 8" id="KW-1133">Transmembrane helix</keyword>
<proteinExistence type="predicted"/>
<dbReference type="EMBL" id="GECZ01022162">
    <property type="protein sequence ID" value="JAS47607.1"/>
    <property type="molecule type" value="Transcribed_RNA"/>
</dbReference>
<reference evidence="13" key="1">
    <citation type="submission" date="2015-11" db="EMBL/GenBank/DDBJ databases">
        <title>De novo transcriptome assembly of four potential Pierce s Disease insect vectors from Arizona vineyards.</title>
        <authorList>
            <person name="Tassone E.E."/>
        </authorList>
    </citation>
    <scope>NUCLEOTIDE SEQUENCE</scope>
</reference>
<evidence type="ECO:0000256" key="6">
    <source>
        <dbReference type="ARBA" id="ARBA00023180"/>
    </source>
</evidence>
<accession>A0A1B6G7J8</accession>
<dbReference type="EMBL" id="GECZ01021903">
    <property type="protein sequence ID" value="JAS47866.1"/>
    <property type="molecule type" value="Transcribed_RNA"/>
</dbReference>
<feature type="compositionally biased region" description="Low complexity" evidence="7">
    <location>
        <begin position="507"/>
        <end position="516"/>
    </location>
</feature>
<keyword evidence="2 8" id="KW-0812">Transmembrane</keyword>
<evidence type="ECO:0000256" key="7">
    <source>
        <dbReference type="SAM" id="MobiDB-lite"/>
    </source>
</evidence>
<dbReference type="GO" id="GO:0016020">
    <property type="term" value="C:membrane"/>
    <property type="evidence" value="ECO:0007669"/>
    <property type="project" value="UniProtKB-SubCell"/>
</dbReference>
<evidence type="ECO:0000313" key="11">
    <source>
        <dbReference type="EMBL" id="JAS47866.1"/>
    </source>
</evidence>
<dbReference type="InterPro" id="IPR016201">
    <property type="entry name" value="PSI"/>
</dbReference>
<dbReference type="EMBL" id="GECZ01014336">
    <property type="protein sequence ID" value="JAS55433.1"/>
    <property type="molecule type" value="Transcribed_RNA"/>
</dbReference>
<organism evidence="13">
    <name type="scientific">Cuerna arida</name>
    <dbReference type="NCBI Taxonomy" id="1464854"/>
    <lineage>
        <taxon>Eukaryota</taxon>
        <taxon>Metazoa</taxon>
        <taxon>Ecdysozoa</taxon>
        <taxon>Arthropoda</taxon>
        <taxon>Hexapoda</taxon>
        <taxon>Insecta</taxon>
        <taxon>Pterygota</taxon>
        <taxon>Neoptera</taxon>
        <taxon>Paraneoptera</taxon>
        <taxon>Hemiptera</taxon>
        <taxon>Auchenorrhyncha</taxon>
        <taxon>Membracoidea</taxon>
        <taxon>Cicadellidae</taxon>
        <taxon>Cicadellinae</taxon>
        <taxon>Proconiini</taxon>
        <taxon>Cuerna</taxon>
    </lineage>
</organism>